<dbReference type="InterPro" id="IPR050341">
    <property type="entry name" value="PP1_catalytic_subunit"/>
</dbReference>
<dbReference type="Proteomes" id="UP000001542">
    <property type="component" value="Unassembled WGS sequence"/>
</dbReference>
<name>A2EFI2_TRIV3</name>
<dbReference type="VEuPathDB" id="TrichDB:TVAGG3_0820790"/>
<dbReference type="Pfam" id="PF00149">
    <property type="entry name" value="Metallophos"/>
    <property type="match status" value="1"/>
</dbReference>
<dbReference type="VEuPathDB" id="TrichDB:TVAG_190990"/>
<dbReference type="SMR" id="A2EFI2"/>
<evidence type="ECO:0000256" key="1">
    <source>
        <dbReference type="RuleBase" id="RU004273"/>
    </source>
</evidence>
<dbReference type="InterPro" id="IPR004843">
    <property type="entry name" value="Calcineurin-like_PHP"/>
</dbReference>
<dbReference type="PROSITE" id="PS00125">
    <property type="entry name" value="SER_THR_PHOSPHATASE"/>
    <property type="match status" value="1"/>
</dbReference>
<dbReference type="Gene3D" id="3.60.21.10">
    <property type="match status" value="1"/>
</dbReference>
<dbReference type="SMART" id="SM00156">
    <property type="entry name" value="PP2Ac"/>
    <property type="match status" value="1"/>
</dbReference>
<dbReference type="InterPro" id="IPR006186">
    <property type="entry name" value="Ser/Thr-sp_prot-phosphatase"/>
</dbReference>
<dbReference type="PRINTS" id="PR00114">
    <property type="entry name" value="STPHPHTASE"/>
</dbReference>
<dbReference type="InParanoid" id="A2EFI2"/>
<reference evidence="3" key="1">
    <citation type="submission" date="2006-10" db="EMBL/GenBank/DDBJ databases">
        <authorList>
            <person name="Amadeo P."/>
            <person name="Zhao Q."/>
            <person name="Wortman J."/>
            <person name="Fraser-Liggett C."/>
            <person name="Carlton J."/>
        </authorList>
    </citation>
    <scope>NUCLEOTIDE SEQUENCE</scope>
    <source>
        <strain evidence="3">G3</strain>
    </source>
</reference>
<keyword evidence="4" id="KW-1185">Reference proteome</keyword>
<organism evidence="3 4">
    <name type="scientific">Trichomonas vaginalis (strain ATCC PRA-98 / G3)</name>
    <dbReference type="NCBI Taxonomy" id="412133"/>
    <lineage>
        <taxon>Eukaryota</taxon>
        <taxon>Metamonada</taxon>
        <taxon>Parabasalia</taxon>
        <taxon>Trichomonadida</taxon>
        <taxon>Trichomonadidae</taxon>
        <taxon>Trichomonas</taxon>
    </lineage>
</organism>
<dbReference type="InterPro" id="IPR029052">
    <property type="entry name" value="Metallo-depent_PP-like"/>
</dbReference>
<feature type="domain" description="Serine/threonine specific protein phosphatases" evidence="2">
    <location>
        <begin position="124"/>
        <end position="129"/>
    </location>
</feature>
<gene>
    <name evidence="3" type="ORF">TVAG_190990</name>
</gene>
<reference evidence="3" key="2">
    <citation type="journal article" date="2007" name="Science">
        <title>Draft genome sequence of the sexually transmitted pathogen Trichomonas vaginalis.</title>
        <authorList>
            <person name="Carlton J.M."/>
            <person name="Hirt R.P."/>
            <person name="Silva J.C."/>
            <person name="Delcher A.L."/>
            <person name="Schatz M."/>
            <person name="Zhao Q."/>
            <person name="Wortman J.R."/>
            <person name="Bidwell S.L."/>
            <person name="Alsmark U.C.M."/>
            <person name="Besteiro S."/>
            <person name="Sicheritz-Ponten T."/>
            <person name="Noel C.J."/>
            <person name="Dacks J.B."/>
            <person name="Foster P.G."/>
            <person name="Simillion C."/>
            <person name="Van de Peer Y."/>
            <person name="Miranda-Saavedra D."/>
            <person name="Barton G.J."/>
            <person name="Westrop G.D."/>
            <person name="Mueller S."/>
            <person name="Dessi D."/>
            <person name="Fiori P.L."/>
            <person name="Ren Q."/>
            <person name="Paulsen I."/>
            <person name="Zhang H."/>
            <person name="Bastida-Corcuera F.D."/>
            <person name="Simoes-Barbosa A."/>
            <person name="Brown M.T."/>
            <person name="Hayes R.D."/>
            <person name="Mukherjee M."/>
            <person name="Okumura C.Y."/>
            <person name="Schneider R."/>
            <person name="Smith A.J."/>
            <person name="Vanacova S."/>
            <person name="Villalvazo M."/>
            <person name="Haas B.J."/>
            <person name="Pertea M."/>
            <person name="Feldblyum T.V."/>
            <person name="Utterback T.R."/>
            <person name="Shu C.L."/>
            <person name="Osoegawa K."/>
            <person name="de Jong P.J."/>
            <person name="Hrdy I."/>
            <person name="Horvathova L."/>
            <person name="Zubacova Z."/>
            <person name="Dolezal P."/>
            <person name="Malik S.B."/>
            <person name="Logsdon J.M. Jr."/>
            <person name="Henze K."/>
            <person name="Gupta A."/>
            <person name="Wang C.C."/>
            <person name="Dunne R.L."/>
            <person name="Upcroft J.A."/>
            <person name="Upcroft P."/>
            <person name="White O."/>
            <person name="Salzberg S.L."/>
            <person name="Tang P."/>
            <person name="Chiu C.-H."/>
            <person name="Lee Y.-S."/>
            <person name="Embley T.M."/>
            <person name="Coombs G.H."/>
            <person name="Mottram J.C."/>
            <person name="Tachezy J."/>
            <person name="Fraser-Liggett C.M."/>
            <person name="Johnson P.J."/>
        </authorList>
    </citation>
    <scope>NUCLEOTIDE SEQUENCE [LARGE SCALE GENOMIC DNA]</scope>
    <source>
        <strain evidence="3">G3</strain>
    </source>
</reference>
<dbReference type="GO" id="GO:0005737">
    <property type="term" value="C:cytoplasm"/>
    <property type="evidence" value="ECO:0000318"/>
    <property type="project" value="GO_Central"/>
</dbReference>
<dbReference type="EMBL" id="DS113375">
    <property type="protein sequence ID" value="EAY08576.1"/>
    <property type="molecule type" value="Genomic_DNA"/>
</dbReference>
<dbReference type="KEGG" id="tva:4766480"/>
<dbReference type="PANTHER" id="PTHR11668:SF494">
    <property type="entry name" value="PROTEIN PHOSPHATASE, PUTATIVE-RELATED"/>
    <property type="match status" value="1"/>
</dbReference>
<dbReference type="GO" id="GO:0004722">
    <property type="term" value="F:protein serine/threonine phosphatase activity"/>
    <property type="evidence" value="ECO:0000318"/>
    <property type="project" value="GO_Central"/>
</dbReference>
<evidence type="ECO:0000313" key="4">
    <source>
        <dbReference type="Proteomes" id="UP000001542"/>
    </source>
</evidence>
<protein>
    <recommendedName>
        <fullName evidence="1">Serine/threonine-protein phosphatase</fullName>
        <ecNumber evidence="1">3.1.3.16</ecNumber>
    </recommendedName>
</protein>
<dbReference type="PANTHER" id="PTHR11668">
    <property type="entry name" value="SERINE/THREONINE PROTEIN PHOSPHATASE"/>
    <property type="match status" value="1"/>
</dbReference>
<keyword evidence="1" id="KW-0378">Hydrolase</keyword>
<dbReference type="AlphaFoldDB" id="A2EFI2"/>
<evidence type="ECO:0000259" key="2">
    <source>
        <dbReference type="PROSITE" id="PS00125"/>
    </source>
</evidence>
<evidence type="ECO:0000313" key="3">
    <source>
        <dbReference type="EMBL" id="EAY08576.1"/>
    </source>
</evidence>
<sequence>MYSEAFTYYLPFLRSTCPDFSLIGTPGLPIPKFDSNFVANLARSVKTIFATEPSCLVINTSVVVVGDLHGNFIDLCRIIAHAGMPKDTTYLFLGDYVDRGQYSTDVVILLFILKYTYPDKVFMLRGNHEFQTMNFYYGFYNEVLANYNKDVYTSINDAFTYLSYSAIIGGNTFAVHGGLSPLFTSLNDVKYISKPVLDSEIEKPESLIADILWSDPSCDDTEFSDSFRGHGKIFGKKVITKFLETTKMKRIVRAHQCVLNGHETLHDGKIITVFSSSAYNDVKSNKSAILIMNANDTQEIVTFDTIRTVTRDKAVFYPVGDSAPRCTKLHIIGQPKRPPIRASFSTVGINKNLGVSPTMRMLTMKPKLVRRVSAPME</sequence>
<proteinExistence type="inferred from homology"/>
<dbReference type="EC" id="3.1.3.16" evidence="1"/>
<comment type="similarity">
    <text evidence="1">Belongs to the PPP phosphatase family.</text>
</comment>
<dbReference type="CDD" id="cd00144">
    <property type="entry name" value="MPP_PPP_family"/>
    <property type="match status" value="1"/>
</dbReference>
<dbReference type="RefSeq" id="XP_001320799.1">
    <property type="nucleotide sequence ID" value="XM_001320764.1"/>
</dbReference>
<dbReference type="STRING" id="5722.A2EFI2"/>
<comment type="catalytic activity">
    <reaction evidence="1">
        <text>O-phospho-L-threonyl-[protein] + H2O = L-threonyl-[protein] + phosphate</text>
        <dbReference type="Rhea" id="RHEA:47004"/>
        <dbReference type="Rhea" id="RHEA-COMP:11060"/>
        <dbReference type="Rhea" id="RHEA-COMP:11605"/>
        <dbReference type="ChEBI" id="CHEBI:15377"/>
        <dbReference type="ChEBI" id="CHEBI:30013"/>
        <dbReference type="ChEBI" id="CHEBI:43474"/>
        <dbReference type="ChEBI" id="CHEBI:61977"/>
        <dbReference type="EC" id="3.1.3.16"/>
    </reaction>
</comment>
<dbReference type="SUPFAM" id="SSF56300">
    <property type="entry name" value="Metallo-dependent phosphatases"/>
    <property type="match status" value="1"/>
</dbReference>
<dbReference type="GO" id="GO:0005634">
    <property type="term" value="C:nucleus"/>
    <property type="evidence" value="ECO:0000318"/>
    <property type="project" value="GO_Central"/>
</dbReference>
<accession>A2EFI2</accession>
<dbReference type="eggNOG" id="KOG0374">
    <property type="taxonomic scope" value="Eukaryota"/>
</dbReference>